<evidence type="ECO:0000256" key="2">
    <source>
        <dbReference type="SAM" id="Phobius"/>
    </source>
</evidence>
<keyword evidence="5" id="KW-1185">Reference proteome</keyword>
<name>A0A3N6NT29_NATCH</name>
<keyword evidence="2" id="KW-1133">Transmembrane helix</keyword>
<evidence type="ECO:0000256" key="1">
    <source>
        <dbReference type="SAM" id="MobiDB-lite"/>
    </source>
</evidence>
<feature type="transmembrane region" description="Helical" evidence="2">
    <location>
        <begin position="85"/>
        <end position="103"/>
    </location>
</feature>
<feature type="domain" description="SPW repeat-containing integral membrane" evidence="3">
    <location>
        <begin position="28"/>
        <end position="135"/>
    </location>
</feature>
<sequence length="154" mass="16045">MSESTTTDPERTGDAQTQGQGEPGGQKWLSGIVSLIGLWIAVSPFVYEAAAELTWNNVVVGGAIFLLAGYNYYRIVTAHPTSTGVMSLVALLALWTLVAPFALEGQFAMEGLEIAAQGLIWSNVVTGIVAALLAAYIAYAAGRGVRTGTPAGAR</sequence>
<keyword evidence="2" id="KW-0472">Membrane</keyword>
<accession>A0A3N6NT29</accession>
<evidence type="ECO:0000259" key="3">
    <source>
        <dbReference type="Pfam" id="PF03779"/>
    </source>
</evidence>
<keyword evidence="2" id="KW-0812">Transmembrane</keyword>
<dbReference type="OrthoDB" id="169701at2157"/>
<feature type="transmembrane region" description="Helical" evidence="2">
    <location>
        <begin position="115"/>
        <end position="139"/>
    </location>
</feature>
<feature type="transmembrane region" description="Helical" evidence="2">
    <location>
        <begin position="28"/>
        <end position="47"/>
    </location>
</feature>
<organism evidence="4 5">
    <name type="scientific">Natrarchaeobius chitinivorans</name>
    <dbReference type="NCBI Taxonomy" id="1679083"/>
    <lineage>
        <taxon>Archaea</taxon>
        <taxon>Methanobacteriati</taxon>
        <taxon>Methanobacteriota</taxon>
        <taxon>Stenosarchaea group</taxon>
        <taxon>Halobacteria</taxon>
        <taxon>Halobacteriales</taxon>
        <taxon>Natrialbaceae</taxon>
        <taxon>Natrarchaeobius</taxon>
    </lineage>
</organism>
<protein>
    <recommendedName>
        <fullName evidence="3">SPW repeat-containing integral membrane domain-containing protein</fullName>
    </recommendedName>
</protein>
<feature type="transmembrane region" description="Helical" evidence="2">
    <location>
        <begin position="53"/>
        <end position="73"/>
    </location>
</feature>
<reference evidence="4 5" key="1">
    <citation type="submission" date="2018-10" db="EMBL/GenBank/DDBJ databases">
        <title>Natrarchaeobius chitinivorans gen. nov., sp. nov., and Natrarchaeobius haloalkaliphilus sp. nov., alkaliphilic, chitin-utilizing haloarchaea from hypersaline alkaline lakes.</title>
        <authorList>
            <person name="Sorokin D.Y."/>
            <person name="Elcheninov A.G."/>
            <person name="Kostrikina N.A."/>
            <person name="Bale N.J."/>
            <person name="Sinninghe Damste J.S."/>
            <person name="Khijniak T.V."/>
            <person name="Kublanov I.V."/>
            <person name="Toshchakov S.V."/>
        </authorList>
    </citation>
    <scope>NUCLEOTIDE SEQUENCE [LARGE SCALE GENOMIC DNA]</scope>
    <source>
        <strain evidence="4 5">AArcht7</strain>
    </source>
</reference>
<evidence type="ECO:0000313" key="5">
    <source>
        <dbReference type="Proteomes" id="UP000281431"/>
    </source>
</evidence>
<dbReference type="InterPro" id="IPR005530">
    <property type="entry name" value="SPW"/>
</dbReference>
<dbReference type="Pfam" id="PF03779">
    <property type="entry name" value="SPW"/>
    <property type="match status" value="1"/>
</dbReference>
<dbReference type="EMBL" id="REFZ01000001">
    <property type="protein sequence ID" value="RQH03513.1"/>
    <property type="molecule type" value="Genomic_DNA"/>
</dbReference>
<gene>
    <name evidence="4" type="ORF">EA472_00055</name>
</gene>
<evidence type="ECO:0000313" key="4">
    <source>
        <dbReference type="EMBL" id="RQH03513.1"/>
    </source>
</evidence>
<dbReference type="AlphaFoldDB" id="A0A3N6NT29"/>
<dbReference type="Proteomes" id="UP000281431">
    <property type="component" value="Unassembled WGS sequence"/>
</dbReference>
<feature type="region of interest" description="Disordered" evidence="1">
    <location>
        <begin position="1"/>
        <end position="25"/>
    </location>
</feature>
<comment type="caution">
    <text evidence="4">The sequence shown here is derived from an EMBL/GenBank/DDBJ whole genome shotgun (WGS) entry which is preliminary data.</text>
</comment>
<proteinExistence type="predicted"/>